<name>A0A811URT3_CERCA</name>
<reference evidence="2" key="1">
    <citation type="submission" date="2020-11" db="EMBL/GenBank/DDBJ databases">
        <authorList>
            <person name="Whitehead M."/>
        </authorList>
    </citation>
    <scope>NUCLEOTIDE SEQUENCE</scope>
    <source>
        <strain evidence="2">EGII</strain>
    </source>
</reference>
<evidence type="ECO:0000313" key="2">
    <source>
        <dbReference type="EMBL" id="CAD7001650.1"/>
    </source>
</evidence>
<evidence type="ECO:0000313" key="3">
    <source>
        <dbReference type="Proteomes" id="UP000606786"/>
    </source>
</evidence>
<gene>
    <name evidence="2" type="ORF">CCAP1982_LOCUS10142</name>
</gene>
<organism evidence="2 3">
    <name type="scientific">Ceratitis capitata</name>
    <name type="common">Mediterranean fruit fly</name>
    <name type="synonym">Tephritis capitata</name>
    <dbReference type="NCBI Taxonomy" id="7213"/>
    <lineage>
        <taxon>Eukaryota</taxon>
        <taxon>Metazoa</taxon>
        <taxon>Ecdysozoa</taxon>
        <taxon>Arthropoda</taxon>
        <taxon>Hexapoda</taxon>
        <taxon>Insecta</taxon>
        <taxon>Pterygota</taxon>
        <taxon>Neoptera</taxon>
        <taxon>Endopterygota</taxon>
        <taxon>Diptera</taxon>
        <taxon>Brachycera</taxon>
        <taxon>Muscomorpha</taxon>
        <taxon>Tephritoidea</taxon>
        <taxon>Tephritidae</taxon>
        <taxon>Ceratitis</taxon>
        <taxon>Ceratitis</taxon>
    </lineage>
</organism>
<dbReference type="EMBL" id="CAJHJT010000023">
    <property type="protein sequence ID" value="CAD7001650.1"/>
    <property type="molecule type" value="Genomic_DNA"/>
</dbReference>
<proteinExistence type="predicted"/>
<dbReference type="Proteomes" id="UP000606786">
    <property type="component" value="Unassembled WGS sequence"/>
</dbReference>
<evidence type="ECO:0000256" key="1">
    <source>
        <dbReference type="SAM" id="MobiDB-lite"/>
    </source>
</evidence>
<feature type="compositionally biased region" description="Polar residues" evidence="1">
    <location>
        <begin position="197"/>
        <end position="207"/>
    </location>
</feature>
<feature type="region of interest" description="Disordered" evidence="1">
    <location>
        <begin position="193"/>
        <end position="221"/>
    </location>
</feature>
<dbReference type="AlphaFoldDB" id="A0A811URT3"/>
<dbReference type="OrthoDB" id="8056705at2759"/>
<accession>A0A811URT3</accession>
<comment type="caution">
    <text evidence="2">The sequence shown here is derived from an EMBL/GenBank/DDBJ whole genome shotgun (WGS) entry which is preliminary data.</text>
</comment>
<sequence>MYIFLRWLLNIFLKNVSKMKRLLVFVLLDMPYCVYNCRMATTKRNRATMEQLIRMMDFFGETPGLAGSRFQKLHGKSDCDRKWSELASTLNCLGGAVKNVEQWRTVWRDLKSRTSIKVRDRKRKRAMTGNNPINEEPLTELERRVIALIGNDYVQGHENVPETVPIEEELQLRLEEGEESIVIEMPSFSNGVDLEMHTSTPATQASKTPRRSSRRRRVEDVSDTRNAFLEIAQTQANALKMLAESSAASTQIASRQADALQLLAESNAATTQALADAMTTMGEGLKACAAAFNNLADAISRM</sequence>
<keyword evidence="3" id="KW-1185">Reference proteome</keyword>
<protein>
    <submittedName>
        <fullName evidence="2">(Mediterranean fruit fly) hypothetical protein</fullName>
    </submittedName>
</protein>